<feature type="region of interest" description="Disordered" evidence="1">
    <location>
        <begin position="25"/>
        <end position="58"/>
    </location>
</feature>
<sequence length="121" mass="13464">MAKLLLSPLLLLGNMPRRTCLKAGWKETANSSSKTSLDEEIRSKVQVPEAQDPSQEETSTLTLVNMVLDRISEQGPNANFQDIYDFADQTFNEPLPPPPPHLTPSLPPPKEGEVIEEVIER</sequence>
<gene>
    <name evidence="2" type="ORF">NAES01612_LOCUS869</name>
</gene>
<feature type="compositionally biased region" description="Pro residues" evidence="1">
    <location>
        <begin position="94"/>
        <end position="109"/>
    </location>
</feature>
<evidence type="ECO:0000313" key="2">
    <source>
        <dbReference type="EMBL" id="CAE2266304.1"/>
    </source>
</evidence>
<proteinExistence type="predicted"/>
<reference evidence="2" key="1">
    <citation type="submission" date="2021-01" db="EMBL/GenBank/DDBJ databases">
        <authorList>
            <person name="Corre E."/>
            <person name="Pelletier E."/>
            <person name="Niang G."/>
            <person name="Scheremetjew M."/>
            <person name="Finn R."/>
            <person name="Kale V."/>
            <person name="Holt S."/>
            <person name="Cochrane G."/>
            <person name="Meng A."/>
            <person name="Brown T."/>
            <person name="Cohen L."/>
        </authorList>
    </citation>
    <scope>NUCLEOTIDE SEQUENCE</scope>
    <source>
        <strain evidence="2">SoJaBio B1-5/56/2</strain>
    </source>
</reference>
<name>A0A7S4JKH4_9EUKA</name>
<evidence type="ECO:0000256" key="1">
    <source>
        <dbReference type="SAM" id="MobiDB-lite"/>
    </source>
</evidence>
<feature type="region of interest" description="Disordered" evidence="1">
    <location>
        <begin position="89"/>
        <end position="113"/>
    </location>
</feature>
<organism evidence="2">
    <name type="scientific">Paramoeba aestuarina</name>
    <dbReference type="NCBI Taxonomy" id="180227"/>
    <lineage>
        <taxon>Eukaryota</taxon>
        <taxon>Amoebozoa</taxon>
        <taxon>Discosea</taxon>
        <taxon>Flabellinia</taxon>
        <taxon>Dactylopodida</taxon>
        <taxon>Paramoebidae</taxon>
        <taxon>Paramoeba</taxon>
    </lineage>
</organism>
<accession>A0A7S4JKH4</accession>
<dbReference type="EMBL" id="HBKR01001378">
    <property type="protein sequence ID" value="CAE2266304.1"/>
    <property type="molecule type" value="Transcribed_RNA"/>
</dbReference>
<protein>
    <submittedName>
        <fullName evidence="2">Uncharacterized protein</fullName>
    </submittedName>
</protein>
<dbReference type="AlphaFoldDB" id="A0A7S4JKH4"/>